<keyword evidence="6 7" id="KW-0592">Phosphate transport</keyword>
<evidence type="ECO:0000256" key="6">
    <source>
        <dbReference type="ARBA" id="ARBA00022592"/>
    </source>
</evidence>
<dbReference type="PIRSF" id="PIRSF002756">
    <property type="entry name" value="PstS"/>
    <property type="match status" value="1"/>
</dbReference>
<feature type="chain" id="PRO_5019344716" description="Phosphate-binding protein PstS" evidence="8">
    <location>
        <begin position="32"/>
        <end position="346"/>
    </location>
</feature>
<dbReference type="AlphaFoldDB" id="A0A401JEG6"/>
<dbReference type="NCBIfam" id="NF008171">
    <property type="entry name" value="PRK10918.1"/>
    <property type="match status" value="1"/>
</dbReference>
<name>A0A401JEG6_9PROT</name>
<feature type="signal peptide" evidence="8">
    <location>
        <begin position="1"/>
        <end position="31"/>
    </location>
</feature>
<comment type="caution">
    <text evidence="10">The sequence shown here is derived from an EMBL/GenBank/DDBJ whole genome shotgun (WGS) entry which is preliminary data.</text>
</comment>
<proteinExistence type="inferred from homology"/>
<evidence type="ECO:0000256" key="4">
    <source>
        <dbReference type="ARBA" id="ARBA00021889"/>
    </source>
</evidence>
<sequence>MLAAALKRLYQPLAIGFIASSMILGAQVAAAADTLTGAGGTAIYPVLSKWAESYKKETGTEINYQSIGSGGGIKQIQSKTVAFANSDKPLTPDDLNKSDLAQFPAVIIGITPVVNLPGVKPGEMVLNGTVLADIYLGKITKWNSPAIQALNPGMKLPDMAISTVHRSDGSGTTFNFTNYLAKVSPEWKEKVGSDTSVSWPSGVGGKGNEGVAGFVKQLPGSIGYVEYAYTMETKLTYTRMANADGKVVTPSMDSFQAAAGNADFSKVSDFYLILTNQPGAKSWPITAATYILMRKDYPKAENEKVLKFSKWFLEHGQAEAEKLAYVPLPKRTVSLIEAYWKKELGI</sequence>
<comment type="subunit">
    <text evidence="3 7">The complex is composed of two ATP-binding proteins (PstB), two transmembrane proteins (PstC and PstA) and a solute-binding protein (PstS).</text>
</comment>
<evidence type="ECO:0000256" key="3">
    <source>
        <dbReference type="ARBA" id="ARBA00011529"/>
    </source>
</evidence>
<dbReference type="SUPFAM" id="SSF53850">
    <property type="entry name" value="Periplasmic binding protein-like II"/>
    <property type="match status" value="1"/>
</dbReference>
<evidence type="ECO:0000256" key="1">
    <source>
        <dbReference type="ARBA" id="ARBA00002841"/>
    </source>
</evidence>
<accession>A0A401JEG6</accession>
<evidence type="ECO:0000256" key="8">
    <source>
        <dbReference type="SAM" id="SignalP"/>
    </source>
</evidence>
<protein>
    <recommendedName>
        <fullName evidence="4 7">Phosphate-binding protein PstS</fullName>
    </recommendedName>
</protein>
<organism evidence="10 11">
    <name type="scientific">Sulfuriferula multivorans</name>
    <dbReference type="NCBI Taxonomy" id="1559896"/>
    <lineage>
        <taxon>Bacteria</taxon>
        <taxon>Pseudomonadati</taxon>
        <taxon>Pseudomonadota</taxon>
        <taxon>Betaproteobacteria</taxon>
        <taxon>Nitrosomonadales</taxon>
        <taxon>Sulfuricellaceae</taxon>
        <taxon>Sulfuriferula</taxon>
    </lineage>
</organism>
<dbReference type="GO" id="GO:0043190">
    <property type="term" value="C:ATP-binding cassette (ABC) transporter complex"/>
    <property type="evidence" value="ECO:0007669"/>
    <property type="project" value="InterPro"/>
</dbReference>
<dbReference type="Proteomes" id="UP000286806">
    <property type="component" value="Unassembled WGS sequence"/>
</dbReference>
<comment type="similarity">
    <text evidence="2 7">Belongs to the PstS family.</text>
</comment>
<dbReference type="InterPro" id="IPR024370">
    <property type="entry name" value="PBP_domain"/>
</dbReference>
<dbReference type="InterPro" id="IPR050962">
    <property type="entry name" value="Phosphate-bind_PstS"/>
</dbReference>
<evidence type="ECO:0000256" key="2">
    <source>
        <dbReference type="ARBA" id="ARBA00008725"/>
    </source>
</evidence>
<dbReference type="Pfam" id="PF12849">
    <property type="entry name" value="PBP_like_2"/>
    <property type="match status" value="1"/>
</dbReference>
<evidence type="ECO:0000256" key="7">
    <source>
        <dbReference type="PIRNR" id="PIRNR002756"/>
    </source>
</evidence>
<reference evidence="10 11" key="1">
    <citation type="journal article" date="2019" name="Front. Microbiol.">
        <title>Genomes of Neutrophilic Sulfur-Oxidizing Chemolithoautotrophs Representing 9 Proteobacterial Species From 8 Genera.</title>
        <authorList>
            <person name="Watanabe T."/>
            <person name="Kojima H."/>
            <person name="Umezawa K."/>
            <person name="Hori C."/>
            <person name="Takasuka T.E."/>
            <person name="Kato Y."/>
            <person name="Fukui M."/>
        </authorList>
    </citation>
    <scope>NUCLEOTIDE SEQUENCE [LARGE SCALE GENOMIC DNA]</scope>
    <source>
        <strain evidence="10 11">TTN</strain>
    </source>
</reference>
<dbReference type="EMBL" id="BGOW01000015">
    <property type="protein sequence ID" value="GBL46011.1"/>
    <property type="molecule type" value="Genomic_DNA"/>
</dbReference>
<dbReference type="NCBIfam" id="TIGR00975">
    <property type="entry name" value="3a0107s03"/>
    <property type="match status" value="1"/>
</dbReference>
<keyword evidence="11" id="KW-1185">Reference proteome</keyword>
<dbReference type="PANTHER" id="PTHR42996">
    <property type="entry name" value="PHOSPHATE-BINDING PROTEIN PSTS"/>
    <property type="match status" value="1"/>
</dbReference>
<dbReference type="GO" id="GO:0042301">
    <property type="term" value="F:phosphate ion binding"/>
    <property type="evidence" value="ECO:0007669"/>
    <property type="project" value="InterPro"/>
</dbReference>
<dbReference type="CDD" id="cd13565">
    <property type="entry name" value="PBP2_PstS"/>
    <property type="match status" value="1"/>
</dbReference>
<comment type="function">
    <text evidence="1 7">Part of the ABC transporter complex PstSACB involved in phosphate import.</text>
</comment>
<keyword evidence="8" id="KW-0732">Signal</keyword>
<dbReference type="Gene3D" id="3.40.190.10">
    <property type="entry name" value="Periplasmic binding protein-like II"/>
    <property type="match status" value="2"/>
</dbReference>
<gene>
    <name evidence="10" type="ORF">SFMTTN_1823</name>
</gene>
<dbReference type="GO" id="GO:0035435">
    <property type="term" value="P:phosphate ion transmembrane transport"/>
    <property type="evidence" value="ECO:0007669"/>
    <property type="project" value="InterPro"/>
</dbReference>
<evidence type="ECO:0000313" key="10">
    <source>
        <dbReference type="EMBL" id="GBL46011.1"/>
    </source>
</evidence>
<dbReference type="InterPro" id="IPR005673">
    <property type="entry name" value="ABC_phos-bd_PstS"/>
</dbReference>
<dbReference type="PANTHER" id="PTHR42996:SF1">
    <property type="entry name" value="PHOSPHATE-BINDING PROTEIN PSTS"/>
    <property type="match status" value="1"/>
</dbReference>
<evidence type="ECO:0000256" key="5">
    <source>
        <dbReference type="ARBA" id="ARBA00022448"/>
    </source>
</evidence>
<evidence type="ECO:0000259" key="9">
    <source>
        <dbReference type="Pfam" id="PF12849"/>
    </source>
</evidence>
<keyword evidence="5 7" id="KW-0813">Transport</keyword>
<feature type="domain" description="PBP" evidence="9">
    <location>
        <begin position="26"/>
        <end position="313"/>
    </location>
</feature>
<evidence type="ECO:0000313" key="11">
    <source>
        <dbReference type="Proteomes" id="UP000286806"/>
    </source>
</evidence>